<feature type="transmembrane region" description="Helical" evidence="1">
    <location>
        <begin position="112"/>
        <end position="129"/>
    </location>
</feature>
<dbReference type="OMA" id="VGMCFSV"/>
<dbReference type="Pfam" id="PF16039">
    <property type="entry name" value="DUF4791"/>
    <property type="match status" value="1"/>
</dbReference>
<proteinExistence type="predicted"/>
<name>Q178N3_AEDAE</name>
<reference evidence="2" key="2">
    <citation type="journal article" date="2007" name="Science">
        <title>Genome sequence of Aedes aegypti, a major arbovirus vector.</title>
        <authorList>
            <person name="Nene V."/>
            <person name="Wortman J.R."/>
            <person name="Lawson D."/>
            <person name="Haas B."/>
            <person name="Kodira C."/>
            <person name="Tu Z.J."/>
            <person name="Loftus B."/>
            <person name="Xi Z."/>
            <person name="Megy K."/>
            <person name="Grabherr M."/>
            <person name="Ren Q."/>
            <person name="Zdobnov E.M."/>
            <person name="Lobo N.F."/>
            <person name="Campbell K.S."/>
            <person name="Brown S.E."/>
            <person name="Bonaldo M.F."/>
            <person name="Zhu J."/>
            <person name="Sinkins S.P."/>
            <person name="Hogenkamp D.G."/>
            <person name="Amedeo P."/>
            <person name="Arensburger P."/>
            <person name="Atkinson P.W."/>
            <person name="Bidwell S."/>
            <person name="Biedler J."/>
            <person name="Birney E."/>
            <person name="Bruggner R.V."/>
            <person name="Costas J."/>
            <person name="Coy M.R."/>
            <person name="Crabtree J."/>
            <person name="Crawford M."/>
            <person name="Debruyn B."/>
            <person name="Decaprio D."/>
            <person name="Eiglmeier K."/>
            <person name="Eisenstadt E."/>
            <person name="El-Dorry H."/>
            <person name="Gelbart W.M."/>
            <person name="Gomes S.L."/>
            <person name="Hammond M."/>
            <person name="Hannick L.I."/>
            <person name="Hogan J.R."/>
            <person name="Holmes M.H."/>
            <person name="Jaffe D."/>
            <person name="Johnston J.S."/>
            <person name="Kennedy R.C."/>
            <person name="Koo H."/>
            <person name="Kravitz S."/>
            <person name="Kriventseva E.V."/>
            <person name="Kulp D."/>
            <person name="Labutti K."/>
            <person name="Lee E."/>
            <person name="Li S."/>
            <person name="Lovin D.D."/>
            <person name="Mao C."/>
            <person name="Mauceli E."/>
            <person name="Menck C.F."/>
            <person name="Miller J.R."/>
            <person name="Montgomery P."/>
            <person name="Mori A."/>
            <person name="Nascimento A.L."/>
            <person name="Naveira H.F."/>
            <person name="Nusbaum C."/>
            <person name="O'leary S."/>
            <person name="Orvis J."/>
            <person name="Pertea M."/>
            <person name="Quesneville H."/>
            <person name="Reidenbach K.R."/>
            <person name="Rogers Y.H."/>
            <person name="Roth C.W."/>
            <person name="Schneider J.R."/>
            <person name="Schatz M."/>
            <person name="Shumway M."/>
            <person name="Stanke M."/>
            <person name="Stinson E.O."/>
            <person name="Tubio J.M."/>
            <person name="Vanzee J.P."/>
            <person name="Verjovski-Almeida S."/>
            <person name="Werner D."/>
            <person name="White O."/>
            <person name="Wyder S."/>
            <person name="Zeng Q."/>
            <person name="Zhao Q."/>
            <person name="Zhao Y."/>
            <person name="Hill C.A."/>
            <person name="Raikhel A.S."/>
            <person name="Soares M.B."/>
            <person name="Knudson D.L."/>
            <person name="Lee N.H."/>
            <person name="Galagan J."/>
            <person name="Salzberg S.L."/>
            <person name="Paulsen I.T."/>
            <person name="Dimopoulos G."/>
            <person name="Collins F.H."/>
            <person name="Birren B."/>
            <person name="Fraser-Liggett C.M."/>
            <person name="Severson D.W."/>
        </authorList>
    </citation>
    <scope>NUCLEOTIDE SEQUENCE [LARGE SCALE GENOMIC DNA]</scope>
    <source>
        <strain evidence="2">Liverpool</strain>
    </source>
</reference>
<feature type="transmembrane region" description="Helical" evidence="1">
    <location>
        <begin position="45"/>
        <end position="66"/>
    </location>
</feature>
<gene>
    <name evidence="2" type="ORF">AaeL_AAEL005828</name>
</gene>
<feature type="transmembrane region" description="Helical" evidence="1">
    <location>
        <begin position="192"/>
        <end position="211"/>
    </location>
</feature>
<accession>Q178N3</accession>
<dbReference type="PaxDb" id="7159-AAEL005828-PA"/>
<keyword evidence="1" id="KW-0812">Transmembrane</keyword>
<keyword evidence="1" id="KW-0472">Membrane</keyword>
<evidence type="ECO:0000256" key="1">
    <source>
        <dbReference type="SAM" id="Phobius"/>
    </source>
</evidence>
<sequence length="223" mass="25220">MTFTQPSIPTCLAHLILAGVTGWSLKHLPIGHESSHSTTSGDDLVPLMLVLLVFLLGHSLLGIFRHSHPDPHKNLRKMYELSVMLAMILPLPLLNTQLYLKYQLGNGSHLPLYSYLSMSTFLPFLTGCLYSELSQRHKSQYVTTVVTVVNLTVLLWISAFNENYWGIGLAVSYGMKYFTLPRLADRYNVPFVDLHTYGLGFFEIFAINVIIDADLYRTELVIQ</sequence>
<dbReference type="EMBL" id="CH477361">
    <property type="protein sequence ID" value="EAT42657.1"/>
    <property type="molecule type" value="Genomic_DNA"/>
</dbReference>
<feature type="transmembrane region" description="Helical" evidence="1">
    <location>
        <begin position="141"/>
        <end position="158"/>
    </location>
</feature>
<dbReference type="STRING" id="7159.Q178N3"/>
<dbReference type="Proteomes" id="UP000682892">
    <property type="component" value="Unassembled WGS sequence"/>
</dbReference>
<dbReference type="InterPro" id="IPR032007">
    <property type="entry name" value="DUF4791"/>
</dbReference>
<protein>
    <submittedName>
        <fullName evidence="2">AAEL005828-PA</fullName>
    </submittedName>
</protein>
<evidence type="ECO:0000313" key="3">
    <source>
        <dbReference type="Proteomes" id="UP000682892"/>
    </source>
</evidence>
<dbReference type="HOGENOM" id="CLU_1273363_0_0_1"/>
<dbReference type="eggNOG" id="ENOG502SCPR">
    <property type="taxonomic scope" value="Eukaryota"/>
</dbReference>
<feature type="transmembrane region" description="Helical" evidence="1">
    <location>
        <begin position="7"/>
        <end position="25"/>
    </location>
</feature>
<reference evidence="2" key="3">
    <citation type="submission" date="2012-09" db="EMBL/GenBank/DDBJ databases">
        <authorList>
            <consortium name="VectorBase"/>
        </authorList>
    </citation>
    <scope>NUCLEOTIDE SEQUENCE</scope>
    <source>
        <strain evidence="2">Liverpool</strain>
    </source>
</reference>
<evidence type="ECO:0000313" key="2">
    <source>
        <dbReference type="EMBL" id="EAT42657.1"/>
    </source>
</evidence>
<reference evidence="2" key="1">
    <citation type="submission" date="2005-10" db="EMBL/GenBank/DDBJ databases">
        <authorList>
            <person name="Loftus B.J."/>
            <person name="Nene V.M."/>
            <person name="Hannick L.I."/>
            <person name="Bidwell S."/>
            <person name="Haas B."/>
            <person name="Amedeo P."/>
            <person name="Orvis J."/>
            <person name="Wortman J.R."/>
            <person name="White O.R."/>
            <person name="Salzberg S."/>
            <person name="Shumway M."/>
            <person name="Koo H."/>
            <person name="Zhao Y."/>
            <person name="Holmes M."/>
            <person name="Miller J."/>
            <person name="Schatz M."/>
            <person name="Pop M."/>
            <person name="Pai G."/>
            <person name="Utterback T."/>
            <person name="Rogers Y.-H."/>
            <person name="Kravitz S."/>
            <person name="Fraser C.M."/>
        </authorList>
    </citation>
    <scope>NUCLEOTIDE SEQUENCE</scope>
    <source>
        <strain evidence="2">Liverpool</strain>
    </source>
</reference>
<dbReference type="AlphaFoldDB" id="Q178N3"/>
<organism evidence="2 3">
    <name type="scientific">Aedes aegypti</name>
    <name type="common">Yellowfever mosquito</name>
    <name type="synonym">Culex aegypti</name>
    <dbReference type="NCBI Taxonomy" id="7159"/>
    <lineage>
        <taxon>Eukaryota</taxon>
        <taxon>Metazoa</taxon>
        <taxon>Ecdysozoa</taxon>
        <taxon>Arthropoda</taxon>
        <taxon>Hexapoda</taxon>
        <taxon>Insecta</taxon>
        <taxon>Pterygota</taxon>
        <taxon>Neoptera</taxon>
        <taxon>Endopterygota</taxon>
        <taxon>Diptera</taxon>
        <taxon>Nematocera</taxon>
        <taxon>Culicoidea</taxon>
        <taxon>Culicidae</taxon>
        <taxon>Culicinae</taxon>
        <taxon>Aedini</taxon>
        <taxon>Aedes</taxon>
        <taxon>Stegomyia</taxon>
    </lineage>
</organism>
<dbReference type="PhylomeDB" id="Q178N3"/>
<keyword evidence="1" id="KW-1133">Transmembrane helix</keyword>
<feature type="transmembrane region" description="Helical" evidence="1">
    <location>
        <begin position="78"/>
        <end position="100"/>
    </location>
</feature>